<dbReference type="InterPro" id="IPR058533">
    <property type="entry name" value="Cation_efflux_TM"/>
</dbReference>
<evidence type="ECO:0000256" key="4">
    <source>
        <dbReference type="ARBA" id="ARBA00022692"/>
    </source>
</evidence>
<dbReference type="Gene3D" id="1.20.1510.10">
    <property type="entry name" value="Cation efflux protein transmembrane domain"/>
    <property type="match status" value="1"/>
</dbReference>
<dbReference type="SUPFAM" id="SSF161111">
    <property type="entry name" value="Cation efflux protein transmembrane domain-like"/>
    <property type="match status" value="1"/>
</dbReference>
<evidence type="ECO:0000256" key="2">
    <source>
        <dbReference type="ARBA" id="ARBA00008873"/>
    </source>
</evidence>
<evidence type="ECO:0000259" key="11">
    <source>
        <dbReference type="Pfam" id="PF16916"/>
    </source>
</evidence>
<evidence type="ECO:0000256" key="8">
    <source>
        <dbReference type="ARBA" id="ARBA00023136"/>
    </source>
</evidence>
<evidence type="ECO:0000256" key="1">
    <source>
        <dbReference type="ARBA" id="ARBA00004141"/>
    </source>
</evidence>
<dbReference type="Proteomes" id="UP000199354">
    <property type="component" value="Unassembled WGS sequence"/>
</dbReference>
<dbReference type="SUPFAM" id="SSF160240">
    <property type="entry name" value="Cation efflux protein cytoplasmic domain-like"/>
    <property type="match status" value="1"/>
</dbReference>
<dbReference type="NCBIfam" id="TIGR01297">
    <property type="entry name" value="CDF"/>
    <property type="match status" value="1"/>
</dbReference>
<feature type="domain" description="Cation efflux protein cytoplasmic" evidence="11">
    <location>
        <begin position="211"/>
        <end position="287"/>
    </location>
</feature>
<keyword evidence="4 9" id="KW-0812">Transmembrane</keyword>
<dbReference type="STRING" id="490189.SAMN02927903_02622"/>
<dbReference type="InterPro" id="IPR027470">
    <property type="entry name" value="Cation_efflux_CTD"/>
</dbReference>
<dbReference type="InterPro" id="IPR002524">
    <property type="entry name" value="Cation_efflux"/>
</dbReference>
<dbReference type="InterPro" id="IPR036837">
    <property type="entry name" value="Cation_efflux_CTD_sf"/>
</dbReference>
<dbReference type="GO" id="GO:0005886">
    <property type="term" value="C:plasma membrane"/>
    <property type="evidence" value="ECO:0007669"/>
    <property type="project" value="TreeGrafter"/>
</dbReference>
<dbReference type="Pfam" id="PF16916">
    <property type="entry name" value="ZT_dimer"/>
    <property type="match status" value="1"/>
</dbReference>
<comment type="similarity">
    <text evidence="2">Belongs to the cation diffusion facilitator (CDF) transporter (TC 2.A.4) family. SLC30A subfamily.</text>
</comment>
<feature type="transmembrane region" description="Helical" evidence="9">
    <location>
        <begin position="83"/>
        <end position="102"/>
    </location>
</feature>
<dbReference type="PANTHER" id="PTHR11562">
    <property type="entry name" value="CATION EFFLUX PROTEIN/ ZINC TRANSPORTER"/>
    <property type="match status" value="1"/>
</dbReference>
<feature type="transmembrane region" description="Helical" evidence="9">
    <location>
        <begin position="176"/>
        <end position="199"/>
    </location>
</feature>
<evidence type="ECO:0000256" key="6">
    <source>
        <dbReference type="ARBA" id="ARBA00022989"/>
    </source>
</evidence>
<protein>
    <submittedName>
        <fullName evidence="12">Cobalt-zinc-cadmium efflux system protein</fullName>
    </submittedName>
</protein>
<keyword evidence="5" id="KW-0862">Zinc</keyword>
<feature type="transmembrane region" description="Helical" evidence="9">
    <location>
        <begin position="20"/>
        <end position="40"/>
    </location>
</feature>
<dbReference type="InterPro" id="IPR027469">
    <property type="entry name" value="Cation_efflux_TMD_sf"/>
</dbReference>
<proteinExistence type="inferred from homology"/>
<organism evidence="12 13">
    <name type="scientific">Flavobacterium caeni</name>
    <dbReference type="NCBI Taxonomy" id="490189"/>
    <lineage>
        <taxon>Bacteria</taxon>
        <taxon>Pseudomonadati</taxon>
        <taxon>Bacteroidota</taxon>
        <taxon>Flavobacteriia</taxon>
        <taxon>Flavobacteriales</taxon>
        <taxon>Flavobacteriaceae</taxon>
        <taxon>Flavobacterium</taxon>
    </lineage>
</organism>
<evidence type="ECO:0000313" key="12">
    <source>
        <dbReference type="EMBL" id="SCY85718.1"/>
    </source>
</evidence>
<name>A0A1G5JDD6_9FLAO</name>
<dbReference type="Pfam" id="PF01545">
    <property type="entry name" value="Cation_efflux"/>
    <property type="match status" value="1"/>
</dbReference>
<evidence type="ECO:0000259" key="10">
    <source>
        <dbReference type="Pfam" id="PF01545"/>
    </source>
</evidence>
<evidence type="ECO:0000256" key="9">
    <source>
        <dbReference type="SAM" id="Phobius"/>
    </source>
</evidence>
<sequence>MHDHSHHSQEVTDKNLSVSILLNIGITVAQIVGGIVSGSLSLVSDALHNLSDVVSLALSFVAHRLAKKKATVHHTFGYKRAEILAAFINAATLIIVAVYLVYEAVLRFSSPVAIGSEIVIWLSALGIVFNGISTLLLKKDAAHSVNMKSAYLHLLTDTMASVAVLIGGLLMKYFGWFWIDSVITLAIAIYLIFMGWGLLRSTTKMLLLFTPENLDIEQIVQKVHAVTGENKLHHIHLWSLNDNQLHFEAHLDCRENITIAEFNRIVHEIEEVLHHEFHINHSTIQPEFAGQCSGDFIAQD</sequence>
<reference evidence="12 13" key="1">
    <citation type="submission" date="2016-10" db="EMBL/GenBank/DDBJ databases">
        <authorList>
            <person name="de Groot N.N."/>
        </authorList>
    </citation>
    <scope>NUCLEOTIDE SEQUENCE [LARGE SCALE GENOMIC DNA]</scope>
    <source>
        <strain evidence="12 13">CGMCC 1.7031</strain>
    </source>
</reference>
<dbReference type="GO" id="GO:0005385">
    <property type="term" value="F:zinc ion transmembrane transporter activity"/>
    <property type="evidence" value="ECO:0007669"/>
    <property type="project" value="TreeGrafter"/>
</dbReference>
<evidence type="ECO:0000256" key="3">
    <source>
        <dbReference type="ARBA" id="ARBA00022448"/>
    </source>
</evidence>
<keyword evidence="7" id="KW-0406">Ion transport</keyword>
<evidence type="ECO:0000256" key="5">
    <source>
        <dbReference type="ARBA" id="ARBA00022906"/>
    </source>
</evidence>
<keyword evidence="5" id="KW-0864">Zinc transport</keyword>
<evidence type="ECO:0000256" key="7">
    <source>
        <dbReference type="ARBA" id="ARBA00023065"/>
    </source>
</evidence>
<keyword evidence="6 9" id="KW-1133">Transmembrane helix</keyword>
<comment type="subcellular location">
    <subcellularLocation>
        <location evidence="1">Membrane</location>
        <topology evidence="1">Multi-pass membrane protein</topology>
    </subcellularLocation>
</comment>
<gene>
    <name evidence="12" type="ORF">SAMN02927903_02622</name>
</gene>
<dbReference type="RefSeq" id="WP_091144796.1">
    <property type="nucleotide sequence ID" value="NZ_FMVF01000013.1"/>
</dbReference>
<keyword evidence="3" id="KW-0813">Transport</keyword>
<evidence type="ECO:0000313" key="13">
    <source>
        <dbReference type="Proteomes" id="UP000199354"/>
    </source>
</evidence>
<dbReference type="AlphaFoldDB" id="A0A1G5JDD6"/>
<keyword evidence="8 9" id="KW-0472">Membrane</keyword>
<dbReference type="EMBL" id="FMVF01000013">
    <property type="protein sequence ID" value="SCY85718.1"/>
    <property type="molecule type" value="Genomic_DNA"/>
</dbReference>
<dbReference type="InterPro" id="IPR050681">
    <property type="entry name" value="CDF/SLC30A"/>
</dbReference>
<feature type="transmembrane region" description="Helical" evidence="9">
    <location>
        <begin position="149"/>
        <end position="170"/>
    </location>
</feature>
<dbReference type="PANTHER" id="PTHR11562:SF17">
    <property type="entry name" value="RE54080P-RELATED"/>
    <property type="match status" value="1"/>
</dbReference>
<dbReference type="OrthoDB" id="9809646at2"/>
<feature type="domain" description="Cation efflux protein transmembrane" evidence="10">
    <location>
        <begin position="18"/>
        <end position="207"/>
    </location>
</feature>
<feature type="transmembrane region" description="Helical" evidence="9">
    <location>
        <begin position="118"/>
        <end position="137"/>
    </location>
</feature>
<accession>A0A1G5JDD6</accession>
<keyword evidence="13" id="KW-1185">Reference proteome</keyword>